<accession>A0A8B6C9T0</accession>
<dbReference type="EMBL" id="UYJE01001477">
    <property type="protein sequence ID" value="VDI02433.1"/>
    <property type="molecule type" value="Genomic_DNA"/>
</dbReference>
<reference evidence="1" key="1">
    <citation type="submission" date="2018-11" db="EMBL/GenBank/DDBJ databases">
        <authorList>
            <person name="Alioto T."/>
            <person name="Alioto T."/>
        </authorList>
    </citation>
    <scope>NUCLEOTIDE SEQUENCE</scope>
</reference>
<comment type="caution">
    <text evidence="1">The sequence shown here is derived from an EMBL/GenBank/DDBJ whole genome shotgun (WGS) entry which is preliminary data.</text>
</comment>
<evidence type="ECO:0000313" key="1">
    <source>
        <dbReference type="EMBL" id="VDI02433.1"/>
    </source>
</evidence>
<keyword evidence="2" id="KW-1185">Reference proteome</keyword>
<name>A0A8B6C9T0_MYTGA</name>
<protein>
    <submittedName>
        <fullName evidence="1">Uncharacterized protein</fullName>
    </submittedName>
</protein>
<proteinExistence type="predicted"/>
<sequence length="102" mass="12001">MFPSNFDVDSRKRKLDYSRKKIYHDQKLTTKTNIFKNSNVTKTSKVSEWQRATEGFSGFTECDNSRPTKRRSLPARQPQKYRICMPCDSESEAELEDGNLWD</sequence>
<organism evidence="1 2">
    <name type="scientific">Mytilus galloprovincialis</name>
    <name type="common">Mediterranean mussel</name>
    <dbReference type="NCBI Taxonomy" id="29158"/>
    <lineage>
        <taxon>Eukaryota</taxon>
        <taxon>Metazoa</taxon>
        <taxon>Spiralia</taxon>
        <taxon>Lophotrochozoa</taxon>
        <taxon>Mollusca</taxon>
        <taxon>Bivalvia</taxon>
        <taxon>Autobranchia</taxon>
        <taxon>Pteriomorphia</taxon>
        <taxon>Mytilida</taxon>
        <taxon>Mytiloidea</taxon>
        <taxon>Mytilidae</taxon>
        <taxon>Mytilinae</taxon>
        <taxon>Mytilus</taxon>
    </lineage>
</organism>
<dbReference type="AlphaFoldDB" id="A0A8B6C9T0"/>
<dbReference type="Proteomes" id="UP000596742">
    <property type="component" value="Unassembled WGS sequence"/>
</dbReference>
<gene>
    <name evidence="1" type="ORF">MGAL_10B019353</name>
</gene>
<evidence type="ECO:0000313" key="2">
    <source>
        <dbReference type="Proteomes" id="UP000596742"/>
    </source>
</evidence>